<accession>A0A485ASW7</accession>
<gene>
    <name evidence="1" type="ORF">NCTC12993_02906</name>
</gene>
<protein>
    <submittedName>
        <fullName evidence="1">Uncharacterized protein</fullName>
    </submittedName>
</protein>
<sequence>MFFKVIAHNRNKIDHILWNWRMPFHLNTRNRVIETQHCRVKRLTVKFTQRRDKLI</sequence>
<dbReference type="Proteomes" id="UP000401081">
    <property type="component" value="Unassembled WGS sequence"/>
</dbReference>
<organism evidence="1 2">
    <name type="scientific">Kluyvera cryocrescens</name>
    <name type="common">Kluyvera citrophila</name>
    <dbReference type="NCBI Taxonomy" id="580"/>
    <lineage>
        <taxon>Bacteria</taxon>
        <taxon>Pseudomonadati</taxon>
        <taxon>Pseudomonadota</taxon>
        <taxon>Gammaproteobacteria</taxon>
        <taxon>Enterobacterales</taxon>
        <taxon>Enterobacteriaceae</taxon>
        <taxon>Kluyvera</taxon>
    </lineage>
</organism>
<name>A0A485ASW7_KLUCR</name>
<proteinExistence type="predicted"/>
<evidence type="ECO:0000313" key="2">
    <source>
        <dbReference type="Proteomes" id="UP000401081"/>
    </source>
</evidence>
<dbReference type="AlphaFoldDB" id="A0A485ASW7"/>
<keyword evidence="2" id="KW-1185">Reference proteome</keyword>
<reference evidence="1 2" key="1">
    <citation type="submission" date="2019-03" db="EMBL/GenBank/DDBJ databases">
        <authorList>
            <consortium name="Pathogen Informatics"/>
        </authorList>
    </citation>
    <scope>NUCLEOTIDE SEQUENCE [LARGE SCALE GENOMIC DNA]</scope>
    <source>
        <strain evidence="1 2">NCTC12993</strain>
    </source>
</reference>
<dbReference type="EMBL" id="CAADJD010000018">
    <property type="protein sequence ID" value="VFS63842.1"/>
    <property type="molecule type" value="Genomic_DNA"/>
</dbReference>
<evidence type="ECO:0000313" key="1">
    <source>
        <dbReference type="EMBL" id="VFS63842.1"/>
    </source>
</evidence>